<gene>
    <name evidence="2" type="ORF">ERS852471_02607</name>
</gene>
<accession>A0A174J2X2</accession>
<feature type="domain" description="DUF4037" evidence="1">
    <location>
        <begin position="114"/>
        <end position="208"/>
    </location>
</feature>
<sequence>MIVYQLVNEYKKFDEVLSITLTGSGASGKNDFFYDIDIEVILKAEIDANRRSKALKKFSDTIETISGKYGEKDIFILRNSTTEIDVSYYTLDTLKDNLFDVIDNCKASVGYTTCLWKVVSGAFIAYDKENTFKNLQKKYRVAYPQKLKLNIVDKNYYLLRDSISSYYNQIDKAIHTGDLISVSYKVCKFLDSYFDVVFAVNEMPHPGDKRLVSIINSRCKKIPRFLTEGVNTLIENSCKCNKEILKNMDDIVDDLKEFLHEEGIRVS</sequence>
<dbReference type="AlphaFoldDB" id="A0A174J2X2"/>
<keyword evidence="2" id="KW-0808">Transferase</keyword>
<evidence type="ECO:0000313" key="3">
    <source>
        <dbReference type="Proteomes" id="UP000095594"/>
    </source>
</evidence>
<dbReference type="Pfam" id="PF13228">
    <property type="entry name" value="DUF4037"/>
    <property type="match status" value="1"/>
</dbReference>
<name>A0A174J2X2_9CLOT</name>
<dbReference type="InterPro" id="IPR025117">
    <property type="entry name" value="DUF4037"/>
</dbReference>
<organism evidence="2 3">
    <name type="scientific">Clostridium disporicum</name>
    <dbReference type="NCBI Taxonomy" id="84024"/>
    <lineage>
        <taxon>Bacteria</taxon>
        <taxon>Bacillati</taxon>
        <taxon>Bacillota</taxon>
        <taxon>Clostridia</taxon>
        <taxon>Eubacteriales</taxon>
        <taxon>Clostridiaceae</taxon>
        <taxon>Clostridium</taxon>
    </lineage>
</organism>
<dbReference type="Proteomes" id="UP000095594">
    <property type="component" value="Unassembled WGS sequence"/>
</dbReference>
<dbReference type="EMBL" id="CYZX01000019">
    <property type="protein sequence ID" value="CUO91928.1"/>
    <property type="molecule type" value="Genomic_DNA"/>
</dbReference>
<dbReference type="GO" id="GO:0016740">
    <property type="term" value="F:transferase activity"/>
    <property type="evidence" value="ECO:0007669"/>
    <property type="project" value="UniProtKB-KW"/>
</dbReference>
<proteinExistence type="predicted"/>
<dbReference type="SUPFAM" id="SSF81301">
    <property type="entry name" value="Nucleotidyltransferase"/>
    <property type="match status" value="1"/>
</dbReference>
<dbReference type="Gene3D" id="3.30.460.10">
    <property type="entry name" value="Beta Polymerase, domain 2"/>
    <property type="match status" value="1"/>
</dbReference>
<evidence type="ECO:0000313" key="2">
    <source>
        <dbReference type="EMBL" id="CUO91928.1"/>
    </source>
</evidence>
<protein>
    <submittedName>
        <fullName evidence="2">Nucleotidyltransferase family protein</fullName>
    </submittedName>
</protein>
<evidence type="ECO:0000259" key="1">
    <source>
        <dbReference type="Pfam" id="PF13228"/>
    </source>
</evidence>
<dbReference type="InterPro" id="IPR043519">
    <property type="entry name" value="NT_sf"/>
</dbReference>
<reference evidence="2 3" key="1">
    <citation type="submission" date="2015-09" db="EMBL/GenBank/DDBJ databases">
        <authorList>
            <consortium name="Pathogen Informatics"/>
        </authorList>
    </citation>
    <scope>NUCLEOTIDE SEQUENCE [LARGE SCALE GENOMIC DNA]</scope>
    <source>
        <strain evidence="2 3">2789STDY5834856</strain>
    </source>
</reference>